<gene>
    <name evidence="1" type="ORF">GCM10023322_00590</name>
</gene>
<dbReference type="RefSeq" id="WP_345624998.1">
    <property type="nucleotide sequence ID" value="NZ_BAABJQ010000001.1"/>
</dbReference>
<dbReference type="Proteomes" id="UP001501570">
    <property type="component" value="Unassembled WGS sequence"/>
</dbReference>
<proteinExistence type="predicted"/>
<dbReference type="EMBL" id="BAABJQ010000001">
    <property type="protein sequence ID" value="GAA5177011.1"/>
    <property type="molecule type" value="Genomic_DNA"/>
</dbReference>
<evidence type="ECO:0000313" key="1">
    <source>
        <dbReference type="EMBL" id="GAA5177011.1"/>
    </source>
</evidence>
<accession>A0ABP9RGX4</accession>
<reference evidence="2" key="1">
    <citation type="journal article" date="2019" name="Int. J. Syst. Evol. Microbiol.">
        <title>The Global Catalogue of Microorganisms (GCM) 10K type strain sequencing project: providing services to taxonomists for standard genome sequencing and annotation.</title>
        <authorList>
            <consortium name="The Broad Institute Genomics Platform"/>
            <consortium name="The Broad Institute Genome Sequencing Center for Infectious Disease"/>
            <person name="Wu L."/>
            <person name="Ma J."/>
        </authorList>
    </citation>
    <scope>NUCLEOTIDE SEQUENCE [LARGE SCALE GENOMIC DNA]</scope>
    <source>
        <strain evidence="2">JCM 18304</strain>
    </source>
</reference>
<keyword evidence="2" id="KW-1185">Reference proteome</keyword>
<sequence>MSNHDFVMAYTQDYAEWLDERGYPRPAVNEGNRLPTPAEVLAVLRAVPDSEVEVSDPYAFLCPPGSGASGGYWLRLEAPAESSLTDESWDEPGYFLIKADYDKELTVVIALAAGCGQLLIYPDTGAVPVIVNGSDDPAAVAELLAQADDEPDEWQAFHQLRYG</sequence>
<protein>
    <submittedName>
        <fullName evidence="1">Uncharacterized protein</fullName>
    </submittedName>
</protein>
<evidence type="ECO:0000313" key="2">
    <source>
        <dbReference type="Proteomes" id="UP001501570"/>
    </source>
</evidence>
<comment type="caution">
    <text evidence="1">The sequence shown here is derived from an EMBL/GenBank/DDBJ whole genome shotgun (WGS) entry which is preliminary data.</text>
</comment>
<organism evidence="1 2">
    <name type="scientific">Rugosimonospora acidiphila</name>
    <dbReference type="NCBI Taxonomy" id="556531"/>
    <lineage>
        <taxon>Bacteria</taxon>
        <taxon>Bacillati</taxon>
        <taxon>Actinomycetota</taxon>
        <taxon>Actinomycetes</taxon>
        <taxon>Micromonosporales</taxon>
        <taxon>Micromonosporaceae</taxon>
        <taxon>Rugosimonospora</taxon>
    </lineage>
</organism>
<name>A0ABP9RGX4_9ACTN</name>